<sequence length="297" mass="33107">MKRRFRKLQPSKFDIMRKTTLIITLLCAISLNTRAQDFRSQLRQIANDLAKQIEAKGKKRVVSASFLDLKNQETDLGRYMSDKFSIGLASSSLEITDRSQLAQLLLDNKLGADRILDPKTIPTLGKITGAEVIIIGNYTALDNSVDITVKAIDLERGLRIAIAEGIVARTSEINKLLSEVSSIDSDAPTTSTGTKLPTDTKLPKPSADCITKNTCVICAKNNSSLPIEVKRGYIGGDQDHRDLLIYTSETKCWQNVWIGTNNDYFKFTVSFFQNEARVKQEVVNVRACEVKLITFNK</sequence>
<feature type="domain" description="FlgO" evidence="1">
    <location>
        <begin position="44"/>
        <end position="167"/>
    </location>
</feature>
<reference evidence="2 3" key="1">
    <citation type="submission" date="2022-06" db="EMBL/GenBank/DDBJ databases">
        <title>Runella sp. S5 genome sequencing.</title>
        <authorList>
            <person name="Park S."/>
        </authorList>
    </citation>
    <scope>NUCLEOTIDE SEQUENCE [LARGE SCALE GENOMIC DNA]</scope>
    <source>
        <strain evidence="2 3">S5</strain>
    </source>
</reference>
<protein>
    <submittedName>
        <fullName evidence="2">CsgG/HfaB family protein</fullName>
    </submittedName>
</protein>
<accession>A0ABT1FWU1</accession>
<dbReference type="Pfam" id="PF17680">
    <property type="entry name" value="FlgO"/>
    <property type="match status" value="1"/>
</dbReference>
<keyword evidence="3" id="KW-1185">Reference proteome</keyword>
<dbReference type="InterPro" id="IPR041215">
    <property type="entry name" value="FlgO_dom"/>
</dbReference>
<dbReference type="Gene3D" id="3.40.50.10610">
    <property type="entry name" value="ABC-type transport auxiliary lipoprotein component"/>
    <property type="match status" value="1"/>
</dbReference>
<dbReference type="Proteomes" id="UP001204772">
    <property type="component" value="Unassembled WGS sequence"/>
</dbReference>
<evidence type="ECO:0000313" key="3">
    <source>
        <dbReference type="Proteomes" id="UP001204772"/>
    </source>
</evidence>
<comment type="caution">
    <text evidence="2">The sequence shown here is derived from an EMBL/GenBank/DDBJ whole genome shotgun (WGS) entry which is preliminary data.</text>
</comment>
<evidence type="ECO:0000259" key="1">
    <source>
        <dbReference type="Pfam" id="PF17680"/>
    </source>
</evidence>
<gene>
    <name evidence="2" type="ORF">NCI00_27575</name>
</gene>
<name>A0ABT1FWU1_9BACT</name>
<dbReference type="RefSeq" id="WP_253532946.1">
    <property type="nucleotide sequence ID" value="NZ_JAMZEL010000020.1"/>
</dbReference>
<organism evidence="2 3">
    <name type="scientific">Runella salmonicolor</name>
    <dbReference type="NCBI Taxonomy" id="2950278"/>
    <lineage>
        <taxon>Bacteria</taxon>
        <taxon>Pseudomonadati</taxon>
        <taxon>Bacteroidota</taxon>
        <taxon>Cytophagia</taxon>
        <taxon>Cytophagales</taxon>
        <taxon>Spirosomataceae</taxon>
        <taxon>Runella</taxon>
    </lineage>
</organism>
<proteinExistence type="predicted"/>
<evidence type="ECO:0000313" key="2">
    <source>
        <dbReference type="EMBL" id="MCP1386232.1"/>
    </source>
</evidence>
<dbReference type="EMBL" id="JAMZEL010000020">
    <property type="protein sequence ID" value="MCP1386232.1"/>
    <property type="molecule type" value="Genomic_DNA"/>
</dbReference>